<dbReference type="InterPro" id="IPR052967">
    <property type="entry name" value="Stress_Response_Assoc"/>
</dbReference>
<dbReference type="NCBIfam" id="TIGR02271">
    <property type="entry name" value="YsnF/AvaK domain"/>
    <property type="match status" value="1"/>
</dbReference>
<feature type="region of interest" description="Disordered" evidence="1">
    <location>
        <begin position="294"/>
        <end position="331"/>
    </location>
</feature>
<feature type="compositionally biased region" description="Acidic residues" evidence="1">
    <location>
        <begin position="311"/>
        <end position="331"/>
    </location>
</feature>
<dbReference type="STRING" id="82801.SAMN04488506_0484"/>
<protein>
    <submittedName>
        <fullName evidence="3">Conserved domain-containing protein</fullName>
    </submittedName>
</protein>
<feature type="region of interest" description="Disordered" evidence="1">
    <location>
        <begin position="124"/>
        <end position="203"/>
    </location>
</feature>
<feature type="compositionally biased region" description="Polar residues" evidence="1">
    <location>
        <begin position="124"/>
        <end position="144"/>
    </location>
</feature>
<dbReference type="EMBL" id="FOXW01000001">
    <property type="protein sequence ID" value="SFQ05449.1"/>
    <property type="molecule type" value="Genomic_DNA"/>
</dbReference>
<evidence type="ECO:0000259" key="2">
    <source>
        <dbReference type="Pfam" id="PF09557"/>
    </source>
</evidence>
<reference evidence="3 4" key="1">
    <citation type="submission" date="2016-10" db="EMBL/GenBank/DDBJ databases">
        <authorList>
            <person name="de Groot N.N."/>
        </authorList>
    </citation>
    <scope>NUCLEOTIDE SEQUENCE [LARGE SCALE GENOMIC DNA]</scope>
    <source>
        <strain evidence="3 4">DSM 20581</strain>
    </source>
</reference>
<dbReference type="InterPro" id="IPR019060">
    <property type="entry name" value="DUF2382"/>
</dbReference>
<organism evidence="3 4">
    <name type="scientific">Desemzia incerta</name>
    <dbReference type="NCBI Taxonomy" id="82801"/>
    <lineage>
        <taxon>Bacteria</taxon>
        <taxon>Bacillati</taxon>
        <taxon>Bacillota</taxon>
        <taxon>Bacilli</taxon>
        <taxon>Lactobacillales</taxon>
        <taxon>Carnobacteriaceae</taxon>
        <taxon>Desemzia</taxon>
    </lineage>
</organism>
<dbReference type="AlphaFoldDB" id="A0A1I5VD78"/>
<name>A0A1I5VD78_9LACT</name>
<dbReference type="Proteomes" id="UP000199136">
    <property type="component" value="Unassembled WGS sequence"/>
</dbReference>
<evidence type="ECO:0000313" key="3">
    <source>
        <dbReference type="EMBL" id="SFQ05449.1"/>
    </source>
</evidence>
<sequence length="331" mass="36572">MSKFVEGSYLSIEEAQKAIDVLVSQGYSENDITLVTNQSVKDSLSLDTDVEVTTDYDETSNGDTGNDDKSMWDKIKDVFTVDSYDESSYDSPDYNRDEDVLYNYKEDIDNGNIVVLVEDNPNIDRSTADTNYTEGDTLDTSNPSAVPPIVDPTPVPGEGITPLPGDGVVDPAPDLGTDDTLNNDVDHTIDPVPTTDRSVTDEERISLQEERLDVDTNEVQTGEVHVKKNVTEETKTVEVPVQHEEVTIEKRPVSGNEPADGTIGDEEITIPITEEQIEVTKRPVVTDEVVINKETKEETKEVSETVRKEDLDVDTQGDVTVDNDDDLTNRP</sequence>
<dbReference type="PANTHER" id="PTHR38463:SF1">
    <property type="entry name" value="STRESS RESPONSE PROTEIN YSNF"/>
    <property type="match status" value="1"/>
</dbReference>
<dbReference type="PANTHER" id="PTHR38463">
    <property type="entry name" value="STRESS RESPONSE PROTEIN YSNF"/>
    <property type="match status" value="1"/>
</dbReference>
<feature type="compositionally biased region" description="Basic and acidic residues" evidence="1">
    <location>
        <begin position="294"/>
        <end position="310"/>
    </location>
</feature>
<keyword evidence="4" id="KW-1185">Reference proteome</keyword>
<feature type="compositionally biased region" description="Pro residues" evidence="1">
    <location>
        <begin position="145"/>
        <end position="155"/>
    </location>
</feature>
<dbReference type="RefSeq" id="WP_177192470.1">
    <property type="nucleotide sequence ID" value="NZ_FOXW01000001.1"/>
</dbReference>
<dbReference type="Pfam" id="PF09557">
    <property type="entry name" value="DUF2382"/>
    <property type="match status" value="1"/>
</dbReference>
<feature type="domain" description="DUF2382" evidence="2">
    <location>
        <begin position="205"/>
        <end position="313"/>
    </location>
</feature>
<evidence type="ECO:0000313" key="4">
    <source>
        <dbReference type="Proteomes" id="UP000199136"/>
    </source>
</evidence>
<proteinExistence type="predicted"/>
<evidence type="ECO:0000256" key="1">
    <source>
        <dbReference type="SAM" id="MobiDB-lite"/>
    </source>
</evidence>
<accession>A0A1I5VD78</accession>
<gene>
    <name evidence="3" type="ORF">SAMN04488506_0484</name>
</gene>